<proteinExistence type="predicted"/>
<name>A0A6V7WKR9_MELEN</name>
<dbReference type="Proteomes" id="UP000580250">
    <property type="component" value="Unassembled WGS sequence"/>
</dbReference>
<dbReference type="EMBL" id="CAJEWN010000647">
    <property type="protein sequence ID" value="CAD2187608.1"/>
    <property type="molecule type" value="Genomic_DNA"/>
</dbReference>
<dbReference type="AlphaFoldDB" id="A0A6V7WKR9"/>
<reference evidence="2 3" key="1">
    <citation type="submission" date="2020-08" db="EMBL/GenBank/DDBJ databases">
        <authorList>
            <person name="Koutsovoulos G."/>
            <person name="Danchin GJ E."/>
        </authorList>
    </citation>
    <scope>NUCLEOTIDE SEQUENCE [LARGE SCALE GENOMIC DNA]</scope>
</reference>
<protein>
    <submittedName>
        <fullName evidence="2">Uncharacterized protein</fullName>
    </submittedName>
</protein>
<gene>
    <name evidence="2" type="ORF">MENT_LOCUS40205</name>
</gene>
<feature type="chain" id="PRO_5028018584" evidence="1">
    <location>
        <begin position="24"/>
        <end position="71"/>
    </location>
</feature>
<accession>A0A6V7WKR9</accession>
<evidence type="ECO:0000313" key="3">
    <source>
        <dbReference type="Proteomes" id="UP000580250"/>
    </source>
</evidence>
<comment type="caution">
    <text evidence="2">The sequence shown here is derived from an EMBL/GenBank/DDBJ whole genome shotgun (WGS) entry which is preliminary data.</text>
</comment>
<feature type="signal peptide" evidence="1">
    <location>
        <begin position="1"/>
        <end position="23"/>
    </location>
</feature>
<sequence>MGVKWDLFVCVFYPLYFLLSSHAHPSSGPVPGPFIQFRHSLSVCPLFPHRLQLLGAHSRFSALLGLSELEG</sequence>
<keyword evidence="1" id="KW-0732">Signal</keyword>
<evidence type="ECO:0000313" key="2">
    <source>
        <dbReference type="EMBL" id="CAD2187608.1"/>
    </source>
</evidence>
<organism evidence="2 3">
    <name type="scientific">Meloidogyne enterolobii</name>
    <name type="common">Root-knot nematode worm</name>
    <name type="synonym">Meloidogyne mayaguensis</name>
    <dbReference type="NCBI Taxonomy" id="390850"/>
    <lineage>
        <taxon>Eukaryota</taxon>
        <taxon>Metazoa</taxon>
        <taxon>Ecdysozoa</taxon>
        <taxon>Nematoda</taxon>
        <taxon>Chromadorea</taxon>
        <taxon>Rhabditida</taxon>
        <taxon>Tylenchina</taxon>
        <taxon>Tylenchomorpha</taxon>
        <taxon>Tylenchoidea</taxon>
        <taxon>Meloidogynidae</taxon>
        <taxon>Meloidogyninae</taxon>
        <taxon>Meloidogyne</taxon>
    </lineage>
</organism>
<evidence type="ECO:0000256" key="1">
    <source>
        <dbReference type="SAM" id="SignalP"/>
    </source>
</evidence>